<dbReference type="RefSeq" id="WP_227309433.1">
    <property type="nucleotide sequence ID" value="NZ_JAESVA010000009.1"/>
</dbReference>
<dbReference type="PANTHER" id="PTHR12110">
    <property type="entry name" value="HYDROXYPYRUVATE ISOMERASE"/>
    <property type="match status" value="1"/>
</dbReference>
<dbReference type="InterPro" id="IPR013022">
    <property type="entry name" value="Xyl_isomerase-like_TIM-brl"/>
</dbReference>
<reference evidence="3 4" key="1">
    <citation type="journal article" date="2021" name="Microorganisms">
        <title>Acidisoma silvae sp. nov. and Acidisomacellulosilytica sp. nov., Two Acidophilic Bacteria Isolated from Decaying Wood, Hydrolyzing Cellulose and Producing Poly-3-hydroxybutyrate.</title>
        <authorList>
            <person name="Mieszkin S."/>
            <person name="Pouder E."/>
            <person name="Uroz S."/>
            <person name="Simon-Colin C."/>
            <person name="Alain K."/>
        </authorList>
    </citation>
    <scope>NUCLEOTIDE SEQUENCE [LARGE SCALE GENOMIC DNA]</scope>
    <source>
        <strain evidence="3 4">HW T5.17</strain>
    </source>
</reference>
<dbReference type="SUPFAM" id="SSF51658">
    <property type="entry name" value="Xylose isomerase-like"/>
    <property type="match status" value="1"/>
</dbReference>
<accession>A0A963Z6J0</accession>
<keyword evidence="4" id="KW-1185">Reference proteome</keyword>
<dbReference type="PANTHER" id="PTHR12110:SF41">
    <property type="entry name" value="INOSOSE DEHYDRATASE"/>
    <property type="match status" value="1"/>
</dbReference>
<evidence type="ECO:0000256" key="1">
    <source>
        <dbReference type="SAM" id="MobiDB-lite"/>
    </source>
</evidence>
<dbReference type="Pfam" id="PF01261">
    <property type="entry name" value="AP_endonuc_2"/>
    <property type="match status" value="1"/>
</dbReference>
<dbReference type="EMBL" id="JAESVA010000009">
    <property type="protein sequence ID" value="MCB8882777.1"/>
    <property type="molecule type" value="Genomic_DNA"/>
</dbReference>
<gene>
    <name evidence="3" type="ORF">ACELLULO517_21205</name>
</gene>
<feature type="domain" description="Xylose isomerase-like TIM barrel" evidence="2">
    <location>
        <begin position="25"/>
        <end position="256"/>
    </location>
</feature>
<dbReference type="InterPro" id="IPR050312">
    <property type="entry name" value="IolE/XylAMocC-like"/>
</dbReference>
<feature type="region of interest" description="Disordered" evidence="1">
    <location>
        <begin position="62"/>
        <end position="81"/>
    </location>
</feature>
<sequence length="290" mass="31289">MSGTAIHVGVWGGEIGGDNLRSILAAAEDIGYSHLAIPLRKMDRRDVSAIARVFASGQIKPINTSGLPPDGDLTSPDPTVRQKGRAHLENSIRMARDMGSTQINGVLYGRIAKADAPIRRDTFRASAETLAEVAGFGAACGVRLAIEIVNRYESNAINTVDQAIEYLRLAGSPNIGLHLDTFHMSIEETDVRAAIHKALPSLFYFELCQSHRGGLLEGALDLRLALGQVLDAGYDGLIGVEAFARSKLAEDHANALAIWRDVFTDSHKLAGQALALVRETWADRGALDRR</sequence>
<proteinExistence type="predicted"/>
<dbReference type="Gene3D" id="3.20.20.150">
    <property type="entry name" value="Divalent-metal-dependent TIM barrel enzymes"/>
    <property type="match status" value="1"/>
</dbReference>
<dbReference type="GO" id="GO:0016853">
    <property type="term" value="F:isomerase activity"/>
    <property type="evidence" value="ECO:0007669"/>
    <property type="project" value="UniProtKB-KW"/>
</dbReference>
<evidence type="ECO:0000313" key="4">
    <source>
        <dbReference type="Proteomes" id="UP000721844"/>
    </source>
</evidence>
<protein>
    <submittedName>
        <fullName evidence="3">Sugar phosphate isomerase/epimerase</fullName>
    </submittedName>
</protein>
<dbReference type="InterPro" id="IPR036237">
    <property type="entry name" value="Xyl_isomerase-like_sf"/>
</dbReference>
<evidence type="ECO:0000259" key="2">
    <source>
        <dbReference type="Pfam" id="PF01261"/>
    </source>
</evidence>
<keyword evidence="3" id="KW-0413">Isomerase</keyword>
<name>A0A963Z6J0_9PROT</name>
<dbReference type="Proteomes" id="UP000721844">
    <property type="component" value="Unassembled WGS sequence"/>
</dbReference>
<evidence type="ECO:0000313" key="3">
    <source>
        <dbReference type="EMBL" id="MCB8882777.1"/>
    </source>
</evidence>
<organism evidence="3 4">
    <name type="scientific">Acidisoma cellulosilyticum</name>
    <dbReference type="NCBI Taxonomy" id="2802395"/>
    <lineage>
        <taxon>Bacteria</taxon>
        <taxon>Pseudomonadati</taxon>
        <taxon>Pseudomonadota</taxon>
        <taxon>Alphaproteobacteria</taxon>
        <taxon>Acetobacterales</taxon>
        <taxon>Acidocellaceae</taxon>
        <taxon>Acidisoma</taxon>
    </lineage>
</organism>
<comment type="caution">
    <text evidence="3">The sequence shown here is derived from an EMBL/GenBank/DDBJ whole genome shotgun (WGS) entry which is preliminary data.</text>
</comment>
<dbReference type="AlphaFoldDB" id="A0A963Z6J0"/>